<feature type="domain" description="Autotransporter" evidence="2">
    <location>
        <begin position="705"/>
        <end position="982"/>
    </location>
</feature>
<keyword evidence="4" id="KW-1185">Reference proteome</keyword>
<accession>A0ABX6QF55</accession>
<dbReference type="InterPro" id="IPR011050">
    <property type="entry name" value="Pectin_lyase_fold/virulence"/>
</dbReference>
<proteinExistence type="predicted"/>
<name>A0ABX6QF55_9HYPH</name>
<gene>
    <name evidence="3" type="ORF">HWV54_02180</name>
</gene>
<evidence type="ECO:0000313" key="4">
    <source>
        <dbReference type="Proteomes" id="UP000509443"/>
    </source>
</evidence>
<dbReference type="NCBIfam" id="TIGR01414">
    <property type="entry name" value="autotrans_barl"/>
    <property type="match status" value="1"/>
</dbReference>
<dbReference type="InterPro" id="IPR012332">
    <property type="entry name" value="Autotransporter_pectin_lyase_C"/>
</dbReference>
<dbReference type="RefSeq" id="WP_005864636.1">
    <property type="nucleotide sequence ID" value="NZ_CACVBB010000005.1"/>
</dbReference>
<dbReference type="EMBL" id="CP058235">
    <property type="protein sequence ID" value="QLC51756.1"/>
    <property type="molecule type" value="Genomic_DNA"/>
</dbReference>
<dbReference type="SUPFAM" id="SSF51126">
    <property type="entry name" value="Pectin lyase-like"/>
    <property type="match status" value="1"/>
</dbReference>
<reference evidence="3 4" key="1">
    <citation type="submission" date="2020-06" db="EMBL/GenBank/DDBJ databases">
        <title>Complete closed genome sequence of Bartonella alsatica CIP 105477.</title>
        <authorList>
            <person name="Thibau A."/>
            <person name="Schultze T.G."/>
            <person name="Kempf V.A.J."/>
        </authorList>
    </citation>
    <scope>NUCLEOTIDE SEQUENCE [LARGE SCALE GENOMIC DNA]</scope>
    <source>
        <strain evidence="3 4">CIP 105477</strain>
    </source>
</reference>
<sequence length="982" mass="106307">MIRVFRNHVRLCTFTTAIFFLLPSGIGAYANAEKRESAPYRITVTYMPSTSNSSTSNYSGVLSGSNVGRPLQGEGGDSSGARYRYVYVKDGGSGNGPGRLMVYDGIYYVCDRCVEDRMKSSNNSYMITAQNVSQYSSSPVAITVKGENAKVIGEDITVRSEVPAKSFIRGVTVSEGGEITLSNFTLKNTQVALHASNGTIKVNNGVISESQMAIQAIGTPTRIALSNTKIKTSKGKASLYSYGGSEIKIGDSLVGFVNSHGVSSALGGKVILNDVTITGKGEENNRKNHALFLMDVGGSVTFKGAVNVADIHGILLENTVITPNSVPLSEKLLPYAAMTEVNVQSSSVTVNGDKSYGIYFRGEKTGTGDGLKKEASSEEGKVRSRKEVVNLNRTMFFVQDDAIYGNYVTDGSINLTQSTLSSENLLLKAEKGASLTVRAIASSLEGGAHVDETSTVKLYLGNNSEWILQKTQRRKPNRLSFTNNSVVSLVTLMNDSSIRFIQSKPDQNYTYQTLHIGKGTGEVYKALDGAHIHLNTYLNSGGSLEDQKTDRILIHGDVFGKTTVHVQGVSGSPGGNTGSGGNEQGISIIQVSGNASKDSFQLDGGYVALAHSPYQYALYAYGPESDLGKANSAQRLVKGSGEFWDFRLENRYFDSEPKPGVKTVVPQVPTYLLVPNALFHAGFVNIGNQNKWLESLRIVSNGMLEMRENPALFVRGFSGNHRYTSNLSVLEYGYGGELDYNGFEAGVLLQTIENAYGATSFGVIGSYEKFSLQPFEVEQSRKSTFNRGAVSLYGGMQSDTGFYADGFLSYGLFKGDVLTLARGKTATLKGNSLSASLTSGKVFMIGGEDLIWDPQVQVIYQRFQFNKVRDIDNFDVEIGNLDQWIARVGGRLTKSLTAADEARVISFYGKIHVSHDFGRKQFVRFKDAFQLGAFGSSLETGLGFNAQLSPKLVLHGDLAYQHKLTKAGFSGTSFSGGLRYNF</sequence>
<dbReference type="Gene3D" id="2.40.128.130">
    <property type="entry name" value="Autotransporter beta-domain"/>
    <property type="match status" value="1"/>
</dbReference>
<dbReference type="SUPFAM" id="SSF103515">
    <property type="entry name" value="Autotransporter"/>
    <property type="match status" value="1"/>
</dbReference>
<dbReference type="PROSITE" id="PS51208">
    <property type="entry name" value="AUTOTRANSPORTER"/>
    <property type="match status" value="1"/>
</dbReference>
<dbReference type="Gene3D" id="2.160.20.20">
    <property type="match status" value="1"/>
</dbReference>
<keyword evidence="1" id="KW-0732">Signal</keyword>
<feature type="chain" id="PRO_5046208511" evidence="1">
    <location>
        <begin position="31"/>
        <end position="982"/>
    </location>
</feature>
<feature type="signal peptide" evidence="1">
    <location>
        <begin position="1"/>
        <end position="30"/>
    </location>
</feature>
<dbReference type="SMART" id="SM00869">
    <property type="entry name" value="Autotransporter"/>
    <property type="match status" value="1"/>
</dbReference>
<organism evidence="3 4">
    <name type="scientific">Bartonella alsatica</name>
    <dbReference type="NCBI Taxonomy" id="52764"/>
    <lineage>
        <taxon>Bacteria</taxon>
        <taxon>Pseudomonadati</taxon>
        <taxon>Pseudomonadota</taxon>
        <taxon>Alphaproteobacteria</taxon>
        <taxon>Hyphomicrobiales</taxon>
        <taxon>Bartonellaceae</taxon>
        <taxon>Bartonella</taxon>
    </lineage>
</organism>
<dbReference type="InterPro" id="IPR036709">
    <property type="entry name" value="Autotransporte_beta_dom_sf"/>
</dbReference>
<dbReference type="InterPro" id="IPR005546">
    <property type="entry name" value="Autotransporte_beta"/>
</dbReference>
<evidence type="ECO:0000313" key="3">
    <source>
        <dbReference type="EMBL" id="QLC51756.1"/>
    </source>
</evidence>
<evidence type="ECO:0000259" key="2">
    <source>
        <dbReference type="PROSITE" id="PS51208"/>
    </source>
</evidence>
<evidence type="ECO:0000256" key="1">
    <source>
        <dbReference type="SAM" id="SignalP"/>
    </source>
</evidence>
<dbReference type="InterPro" id="IPR006315">
    <property type="entry name" value="OM_autotransptr_brl_dom"/>
</dbReference>
<dbReference type="Proteomes" id="UP000509443">
    <property type="component" value="Chromosome"/>
</dbReference>
<protein>
    <submittedName>
        <fullName evidence="3">Autotransporter outer membrane beta-barrel domain-containing protein</fullName>
    </submittedName>
</protein>